<evidence type="ECO:0000256" key="1">
    <source>
        <dbReference type="SAM" id="Phobius"/>
    </source>
</evidence>
<proteinExistence type="predicted"/>
<sequence length="202" mass="21768">MQVLITAAVVVILEAVQHTPLVSIIQKNAQILRKSSASDTKYCGLNDSCILFTVNMIALGMIASVGVGAVALIASKLANKLTTSAHSTRPSKKNCLGAPLTKLFRDCDDIAYTTYNGKRCVTVEGLLLTGYLYYGQHVYQASSALLLVVARVIPQKILRTFNVLLLRWGMDSNTGVLTHAQSCTWHTASDEHHKLAAAVPVA</sequence>
<evidence type="ECO:0000313" key="4">
    <source>
        <dbReference type="Proteomes" id="UP000429607"/>
    </source>
</evidence>
<gene>
    <name evidence="2" type="ORF">PR001_g31268</name>
    <name evidence="3" type="ORF">PR002_g29781</name>
</gene>
<keyword evidence="1" id="KW-0812">Transmembrane</keyword>
<comment type="caution">
    <text evidence="3">The sequence shown here is derived from an EMBL/GenBank/DDBJ whole genome shotgun (WGS) entry which is preliminary data.</text>
</comment>
<dbReference type="Proteomes" id="UP000435112">
    <property type="component" value="Unassembled WGS sequence"/>
</dbReference>
<dbReference type="AlphaFoldDB" id="A0A6A3GXM3"/>
<name>A0A6A3GXM3_9STRA</name>
<evidence type="ECO:0000313" key="3">
    <source>
        <dbReference type="EMBL" id="KAE8961830.1"/>
    </source>
</evidence>
<accession>A0A6A3GXM3</accession>
<dbReference type="OrthoDB" id="126534at2759"/>
<reference evidence="4 5" key="1">
    <citation type="submission" date="2018-09" db="EMBL/GenBank/DDBJ databases">
        <title>Genomic investigation of the strawberry pathogen Phytophthora fragariae indicates pathogenicity is determined by transcriptional variation in three key races.</title>
        <authorList>
            <person name="Adams T.M."/>
            <person name="Armitage A.D."/>
            <person name="Sobczyk M.K."/>
            <person name="Bates H.J."/>
            <person name="Dunwell J.M."/>
            <person name="Nellist C.F."/>
            <person name="Harrison R.J."/>
        </authorList>
    </citation>
    <scope>NUCLEOTIDE SEQUENCE [LARGE SCALE GENOMIC DNA]</scope>
    <source>
        <strain evidence="2 4">SCRP249</strain>
        <strain evidence="3 5">SCRP324</strain>
    </source>
</reference>
<dbReference type="EMBL" id="QXFV01007897">
    <property type="protein sequence ID" value="KAE8957735.1"/>
    <property type="molecule type" value="Genomic_DNA"/>
</dbReference>
<evidence type="ECO:0000313" key="2">
    <source>
        <dbReference type="EMBL" id="KAE8957735.1"/>
    </source>
</evidence>
<keyword evidence="1" id="KW-0472">Membrane</keyword>
<keyword evidence="1" id="KW-1133">Transmembrane helix</keyword>
<dbReference type="Proteomes" id="UP000429607">
    <property type="component" value="Unassembled WGS sequence"/>
</dbReference>
<organism evidence="3 5">
    <name type="scientific">Phytophthora rubi</name>
    <dbReference type="NCBI Taxonomy" id="129364"/>
    <lineage>
        <taxon>Eukaryota</taxon>
        <taxon>Sar</taxon>
        <taxon>Stramenopiles</taxon>
        <taxon>Oomycota</taxon>
        <taxon>Peronosporomycetes</taxon>
        <taxon>Peronosporales</taxon>
        <taxon>Peronosporaceae</taxon>
        <taxon>Phytophthora</taxon>
    </lineage>
</organism>
<evidence type="ECO:0000313" key="5">
    <source>
        <dbReference type="Proteomes" id="UP000435112"/>
    </source>
</evidence>
<dbReference type="EMBL" id="QXFU01006165">
    <property type="protein sequence ID" value="KAE8961830.1"/>
    <property type="molecule type" value="Genomic_DNA"/>
</dbReference>
<protein>
    <submittedName>
        <fullName evidence="3">Uncharacterized protein</fullName>
    </submittedName>
</protein>
<feature type="transmembrane region" description="Helical" evidence="1">
    <location>
        <begin position="50"/>
        <end position="74"/>
    </location>
</feature>